<dbReference type="Proteomes" id="UP000276133">
    <property type="component" value="Unassembled WGS sequence"/>
</dbReference>
<name>A0A3M7SFU1_BRAPC</name>
<comment type="caution">
    <text evidence="2">The sequence shown here is derived from an EMBL/GenBank/DDBJ whole genome shotgun (WGS) entry which is preliminary data.</text>
</comment>
<accession>A0A3M7SFU1</accession>
<keyword evidence="1" id="KW-0812">Transmembrane</keyword>
<keyword evidence="1" id="KW-1133">Transmembrane helix</keyword>
<evidence type="ECO:0000313" key="3">
    <source>
        <dbReference type="Proteomes" id="UP000276133"/>
    </source>
</evidence>
<gene>
    <name evidence="2" type="ORF">BpHYR1_028957</name>
</gene>
<keyword evidence="3" id="KW-1185">Reference proteome</keyword>
<feature type="transmembrane region" description="Helical" evidence="1">
    <location>
        <begin position="57"/>
        <end position="73"/>
    </location>
</feature>
<sequence length="115" mass="13549">MVYLAKKNWEKSSRPLRIDEEKGADLQSFCRDLILVVQSLSADTFCRTIFRLKLKKFLFLFFVLKFTMPFFSLKERIRFQFLGLFPYVTKNFLGSKDGPCYAEQETNVSLPCPQK</sequence>
<evidence type="ECO:0000256" key="1">
    <source>
        <dbReference type="SAM" id="Phobius"/>
    </source>
</evidence>
<proteinExistence type="predicted"/>
<reference evidence="2 3" key="1">
    <citation type="journal article" date="2018" name="Sci. Rep.">
        <title>Genomic signatures of local adaptation to the degree of environmental predictability in rotifers.</title>
        <authorList>
            <person name="Franch-Gras L."/>
            <person name="Hahn C."/>
            <person name="Garcia-Roger E.M."/>
            <person name="Carmona M.J."/>
            <person name="Serra M."/>
            <person name="Gomez A."/>
        </authorList>
    </citation>
    <scope>NUCLEOTIDE SEQUENCE [LARGE SCALE GENOMIC DNA]</scope>
    <source>
        <strain evidence="2">HYR1</strain>
    </source>
</reference>
<evidence type="ECO:0000313" key="2">
    <source>
        <dbReference type="EMBL" id="RNA34616.1"/>
    </source>
</evidence>
<organism evidence="2 3">
    <name type="scientific">Brachionus plicatilis</name>
    <name type="common">Marine rotifer</name>
    <name type="synonym">Brachionus muelleri</name>
    <dbReference type="NCBI Taxonomy" id="10195"/>
    <lineage>
        <taxon>Eukaryota</taxon>
        <taxon>Metazoa</taxon>
        <taxon>Spiralia</taxon>
        <taxon>Gnathifera</taxon>
        <taxon>Rotifera</taxon>
        <taxon>Eurotatoria</taxon>
        <taxon>Monogononta</taxon>
        <taxon>Pseudotrocha</taxon>
        <taxon>Ploima</taxon>
        <taxon>Brachionidae</taxon>
        <taxon>Brachionus</taxon>
    </lineage>
</organism>
<dbReference type="EMBL" id="REGN01001444">
    <property type="protein sequence ID" value="RNA34616.1"/>
    <property type="molecule type" value="Genomic_DNA"/>
</dbReference>
<keyword evidence="1" id="KW-0472">Membrane</keyword>
<dbReference type="AlphaFoldDB" id="A0A3M7SFU1"/>
<protein>
    <submittedName>
        <fullName evidence="2">Uncharacterized protein</fullName>
    </submittedName>
</protein>